<dbReference type="AlphaFoldDB" id="A0A0C3PPS8"/>
<gene>
    <name evidence="2" type="ORF">M404DRAFT_995675</name>
</gene>
<feature type="region of interest" description="Disordered" evidence="1">
    <location>
        <begin position="19"/>
        <end position="48"/>
    </location>
</feature>
<reference evidence="2 3" key="1">
    <citation type="submission" date="2014-04" db="EMBL/GenBank/DDBJ databases">
        <authorList>
            <consortium name="DOE Joint Genome Institute"/>
            <person name="Kuo A."/>
            <person name="Kohler A."/>
            <person name="Costa M.D."/>
            <person name="Nagy L.G."/>
            <person name="Floudas D."/>
            <person name="Copeland A."/>
            <person name="Barry K.W."/>
            <person name="Cichocki N."/>
            <person name="Veneault-Fourrey C."/>
            <person name="LaButti K."/>
            <person name="Lindquist E.A."/>
            <person name="Lipzen A."/>
            <person name="Lundell T."/>
            <person name="Morin E."/>
            <person name="Murat C."/>
            <person name="Sun H."/>
            <person name="Tunlid A."/>
            <person name="Henrissat B."/>
            <person name="Grigoriev I.V."/>
            <person name="Hibbett D.S."/>
            <person name="Martin F."/>
            <person name="Nordberg H.P."/>
            <person name="Cantor M.N."/>
            <person name="Hua S.X."/>
        </authorList>
    </citation>
    <scope>NUCLEOTIDE SEQUENCE [LARGE SCALE GENOMIC DNA]</scope>
    <source>
        <strain evidence="2 3">Marx 270</strain>
    </source>
</reference>
<organism evidence="2 3">
    <name type="scientific">Pisolithus tinctorius Marx 270</name>
    <dbReference type="NCBI Taxonomy" id="870435"/>
    <lineage>
        <taxon>Eukaryota</taxon>
        <taxon>Fungi</taxon>
        <taxon>Dikarya</taxon>
        <taxon>Basidiomycota</taxon>
        <taxon>Agaricomycotina</taxon>
        <taxon>Agaricomycetes</taxon>
        <taxon>Agaricomycetidae</taxon>
        <taxon>Boletales</taxon>
        <taxon>Sclerodermatineae</taxon>
        <taxon>Pisolithaceae</taxon>
        <taxon>Pisolithus</taxon>
    </lineage>
</organism>
<proteinExistence type="predicted"/>
<dbReference type="CDD" id="cd00882">
    <property type="entry name" value="Ras_like_GTPase"/>
    <property type="match status" value="1"/>
</dbReference>
<name>A0A0C3PPS8_PISTI</name>
<dbReference type="HOGENOM" id="CLU_023805_1_0_1"/>
<evidence type="ECO:0000313" key="2">
    <source>
        <dbReference type="EMBL" id="KIO10484.1"/>
    </source>
</evidence>
<dbReference type="STRING" id="870435.A0A0C3PPS8"/>
<evidence type="ECO:0000313" key="3">
    <source>
        <dbReference type="Proteomes" id="UP000054217"/>
    </source>
</evidence>
<accession>A0A0C3PPS8</accession>
<evidence type="ECO:0008006" key="4">
    <source>
        <dbReference type="Google" id="ProtNLM"/>
    </source>
</evidence>
<dbReference type="Proteomes" id="UP000054217">
    <property type="component" value="Unassembled WGS sequence"/>
</dbReference>
<dbReference type="OrthoDB" id="59699at2759"/>
<dbReference type="InterPro" id="IPR027417">
    <property type="entry name" value="P-loop_NTPase"/>
</dbReference>
<dbReference type="InParanoid" id="A0A0C3PPS8"/>
<keyword evidence="3" id="KW-1185">Reference proteome</keyword>
<dbReference type="Gene3D" id="3.40.50.300">
    <property type="entry name" value="P-loop containing nucleotide triphosphate hydrolases"/>
    <property type="match status" value="1"/>
</dbReference>
<dbReference type="SUPFAM" id="SSF52540">
    <property type="entry name" value="P-loop containing nucleoside triphosphate hydrolases"/>
    <property type="match status" value="1"/>
</dbReference>
<reference evidence="3" key="2">
    <citation type="submission" date="2015-01" db="EMBL/GenBank/DDBJ databases">
        <title>Evolutionary Origins and Diversification of the Mycorrhizal Mutualists.</title>
        <authorList>
            <consortium name="DOE Joint Genome Institute"/>
            <consortium name="Mycorrhizal Genomics Consortium"/>
            <person name="Kohler A."/>
            <person name="Kuo A."/>
            <person name="Nagy L.G."/>
            <person name="Floudas D."/>
            <person name="Copeland A."/>
            <person name="Barry K.W."/>
            <person name="Cichocki N."/>
            <person name="Veneault-Fourrey C."/>
            <person name="LaButti K."/>
            <person name="Lindquist E.A."/>
            <person name="Lipzen A."/>
            <person name="Lundell T."/>
            <person name="Morin E."/>
            <person name="Murat C."/>
            <person name="Riley R."/>
            <person name="Ohm R."/>
            <person name="Sun H."/>
            <person name="Tunlid A."/>
            <person name="Henrissat B."/>
            <person name="Grigoriev I.V."/>
            <person name="Hibbett D.S."/>
            <person name="Martin F."/>
        </authorList>
    </citation>
    <scope>NUCLEOTIDE SEQUENCE [LARGE SCALE GENOMIC DNA]</scope>
    <source>
        <strain evidence="3">Marx 270</strain>
    </source>
</reference>
<protein>
    <recommendedName>
        <fullName evidence="4">G domain-containing protein</fullName>
    </recommendedName>
</protein>
<evidence type="ECO:0000256" key="1">
    <source>
        <dbReference type="SAM" id="MobiDB-lite"/>
    </source>
</evidence>
<sequence>MTPRRIKKFLASIPFASAVHSRRSHKSHGDPATTETAARGTDASNPIGDMASLVPAAITRGSAAEATASADLNAGAGNLMGETADPDAIIETTPSPATFHLDPEKAKEYMKNIEKFRVLVIGRGNAGKTTILQRVCSTLDKPDVFDRKGDKIDNVVVQGTLGRGYHNIEDELVFKSNPGFVFHDSLGFEAGSAQQFEEMKKFVIDHATARTLKKRIHAIWYCIPMTDYHRTVTAAEQKFFNECDTGHVPVIVLLTKVDALNFAALEELLDEGLEMEEAEERATERETLLLEKWQTHIKQILDQCKYPPKMYLPLTKMHDESADCTTLVQCTASALNEEGLQRLLISTQQSSIGLSIEYAIYWVVGRMISNIIEGEERFDQESLECFLLSWFPKHDVVSDFMEGLAGGW</sequence>
<dbReference type="EMBL" id="KN831952">
    <property type="protein sequence ID" value="KIO10484.1"/>
    <property type="molecule type" value="Genomic_DNA"/>
</dbReference>